<name>A0AAT9FL32_9BACT</name>
<evidence type="ECO:0000313" key="1">
    <source>
        <dbReference type="EMBL" id="BDS06715.1"/>
    </source>
</evidence>
<gene>
    <name evidence="1" type="ORF">NT6N_17550</name>
</gene>
<dbReference type="AlphaFoldDB" id="A0AAT9FL32"/>
<evidence type="ECO:0008006" key="2">
    <source>
        <dbReference type="Google" id="ProtNLM"/>
    </source>
</evidence>
<organism evidence="1">
    <name type="scientific">Oceaniferula spumae</name>
    <dbReference type="NCBI Taxonomy" id="2979115"/>
    <lineage>
        <taxon>Bacteria</taxon>
        <taxon>Pseudomonadati</taxon>
        <taxon>Verrucomicrobiota</taxon>
        <taxon>Verrucomicrobiia</taxon>
        <taxon>Verrucomicrobiales</taxon>
        <taxon>Verrucomicrobiaceae</taxon>
        <taxon>Oceaniferula</taxon>
    </lineage>
</organism>
<sequence length="66" mass="7083">MDELKKQLSEKLGLSEEMSQQAIDMVLGFVKDKLPEGMQDIVNSAVNGEMPDTGGLLDKAKGLFGG</sequence>
<accession>A0AAT9FL32</accession>
<protein>
    <recommendedName>
        <fullName evidence="2">DUF2267 domain-containing protein</fullName>
    </recommendedName>
</protein>
<dbReference type="KEGG" id="osu:NT6N_17550"/>
<proteinExistence type="predicted"/>
<dbReference type="EMBL" id="AP026866">
    <property type="protein sequence ID" value="BDS06715.1"/>
    <property type="molecule type" value="Genomic_DNA"/>
</dbReference>
<reference evidence="1" key="1">
    <citation type="submission" date="2024-07" db="EMBL/GenBank/DDBJ databases">
        <title>Complete genome sequence of Verrucomicrobiaceae bacterium NT6N.</title>
        <authorList>
            <person name="Huang C."/>
            <person name="Takami H."/>
            <person name="Hamasaki K."/>
        </authorList>
    </citation>
    <scope>NUCLEOTIDE SEQUENCE</scope>
    <source>
        <strain evidence="1">NT6N</strain>
    </source>
</reference>